<dbReference type="CDD" id="cd06314">
    <property type="entry name" value="PBP1_tmGBP"/>
    <property type="match status" value="1"/>
</dbReference>
<name>A0A512NT67_9HYPH</name>
<dbReference type="PANTHER" id="PTHR30036">
    <property type="entry name" value="D-XYLOSE-BINDING PERIPLASMIC PROTEIN"/>
    <property type="match status" value="1"/>
</dbReference>
<dbReference type="Proteomes" id="UP000321058">
    <property type="component" value="Unassembled WGS sequence"/>
</dbReference>
<comment type="caution">
    <text evidence="5">The sequence shown here is derived from an EMBL/GenBank/DDBJ whole genome shotgun (WGS) entry which is preliminary data.</text>
</comment>
<dbReference type="GO" id="GO:0030288">
    <property type="term" value="C:outer membrane-bounded periplasmic space"/>
    <property type="evidence" value="ECO:0007669"/>
    <property type="project" value="TreeGrafter"/>
</dbReference>
<sequence>MNKLLATAAVTAALLGLAGTTQSQNKKTLAFVVNGASDFWKAAEAGVKKAQTELPNYTLVFKYPEQASAAIQTRIMDDLVAAGVAGIMVSAVDPKTMGDALNRVGGQVALFTTDSDAPNSKRVAYIGSSNTDAGKQAGQLMLKALPNGGKCMGFVGLPGADNARERIEGVKEAIKGSKIELVDVRADDIDQTRAKRNVEDTITARPEINCMVGFYSYNTPRIYEALKDAGKIGKVTIIGFDEDPITLGGVKDGTIVGTVVQQPYEWGYQGMKDMAKYLEGDKSFIPANKLIIVPTQIIDKSNVDAFWTTLKERQGKK</sequence>
<evidence type="ECO:0000256" key="3">
    <source>
        <dbReference type="SAM" id="SignalP"/>
    </source>
</evidence>
<accession>A0A512NT67</accession>
<comment type="subcellular location">
    <subcellularLocation>
        <location evidence="1">Periplasm</location>
    </subcellularLocation>
</comment>
<dbReference type="AlphaFoldDB" id="A0A512NT67"/>
<feature type="chain" id="PRO_5022138019" evidence="3">
    <location>
        <begin position="24"/>
        <end position="317"/>
    </location>
</feature>
<dbReference type="Pfam" id="PF13407">
    <property type="entry name" value="Peripla_BP_4"/>
    <property type="match status" value="1"/>
</dbReference>
<evidence type="ECO:0000259" key="4">
    <source>
        <dbReference type="Pfam" id="PF13407"/>
    </source>
</evidence>
<dbReference type="EMBL" id="BKAJ01000318">
    <property type="protein sequence ID" value="GEP62144.1"/>
    <property type="molecule type" value="Genomic_DNA"/>
</dbReference>
<dbReference type="OrthoDB" id="569491at2"/>
<evidence type="ECO:0000256" key="1">
    <source>
        <dbReference type="ARBA" id="ARBA00004418"/>
    </source>
</evidence>
<feature type="signal peptide" evidence="3">
    <location>
        <begin position="1"/>
        <end position="23"/>
    </location>
</feature>
<evidence type="ECO:0000313" key="6">
    <source>
        <dbReference type="Proteomes" id="UP000321058"/>
    </source>
</evidence>
<comment type="similarity">
    <text evidence="2">Belongs to the bacterial solute-binding protein 2 family.</text>
</comment>
<evidence type="ECO:0000256" key="2">
    <source>
        <dbReference type="ARBA" id="ARBA00007639"/>
    </source>
</evidence>
<dbReference type="InterPro" id="IPR050555">
    <property type="entry name" value="Bact_Solute-Bind_Prot2"/>
</dbReference>
<dbReference type="InterPro" id="IPR025997">
    <property type="entry name" value="SBP_2_dom"/>
</dbReference>
<protein>
    <submittedName>
        <fullName evidence="5">ABC transporter substrate-binding protein</fullName>
    </submittedName>
</protein>
<gene>
    <name evidence="5" type="ORF">RSO01_93100</name>
</gene>
<dbReference type="RefSeq" id="WP_147157403.1">
    <property type="nucleotide sequence ID" value="NZ_BKAJ01000318.1"/>
</dbReference>
<keyword evidence="6" id="KW-1185">Reference proteome</keyword>
<dbReference type="InterPro" id="IPR028082">
    <property type="entry name" value="Peripla_BP_I"/>
</dbReference>
<proteinExistence type="inferred from homology"/>
<dbReference type="SUPFAM" id="SSF53822">
    <property type="entry name" value="Periplasmic binding protein-like I"/>
    <property type="match status" value="1"/>
</dbReference>
<dbReference type="GO" id="GO:0030246">
    <property type="term" value="F:carbohydrate binding"/>
    <property type="evidence" value="ECO:0007669"/>
    <property type="project" value="TreeGrafter"/>
</dbReference>
<evidence type="ECO:0000313" key="5">
    <source>
        <dbReference type="EMBL" id="GEP62144.1"/>
    </source>
</evidence>
<reference evidence="5 6" key="1">
    <citation type="submission" date="2019-07" db="EMBL/GenBank/DDBJ databases">
        <title>Whole genome shotgun sequence of Reyranella soli NBRC 108950.</title>
        <authorList>
            <person name="Hosoyama A."/>
            <person name="Uohara A."/>
            <person name="Ohji S."/>
            <person name="Ichikawa N."/>
        </authorList>
    </citation>
    <scope>NUCLEOTIDE SEQUENCE [LARGE SCALE GENOMIC DNA]</scope>
    <source>
        <strain evidence="5 6">NBRC 108950</strain>
    </source>
</reference>
<dbReference type="PANTHER" id="PTHR30036:SF7">
    <property type="entry name" value="ABC TRANSPORTER PERIPLASMIC-BINDING PROTEIN YPHF"/>
    <property type="match status" value="1"/>
</dbReference>
<feature type="domain" description="Periplasmic binding protein" evidence="4">
    <location>
        <begin position="30"/>
        <end position="282"/>
    </location>
</feature>
<keyword evidence="3" id="KW-0732">Signal</keyword>
<organism evidence="5 6">
    <name type="scientific">Reyranella soli</name>
    <dbReference type="NCBI Taxonomy" id="1230389"/>
    <lineage>
        <taxon>Bacteria</taxon>
        <taxon>Pseudomonadati</taxon>
        <taxon>Pseudomonadota</taxon>
        <taxon>Alphaproteobacteria</taxon>
        <taxon>Hyphomicrobiales</taxon>
        <taxon>Reyranellaceae</taxon>
        <taxon>Reyranella</taxon>
    </lineage>
</organism>
<dbReference type="Gene3D" id="3.40.50.2300">
    <property type="match status" value="2"/>
</dbReference>